<evidence type="ECO:0000256" key="2">
    <source>
        <dbReference type="ARBA" id="ARBA00022771"/>
    </source>
</evidence>
<dbReference type="EMBL" id="JTDY01007615">
    <property type="protein sequence ID" value="KOB65073.1"/>
    <property type="molecule type" value="Genomic_DNA"/>
</dbReference>
<gene>
    <name evidence="5" type="ORF">OBRU01_23263</name>
</gene>
<dbReference type="AlphaFoldDB" id="A0A0L7KP35"/>
<keyword evidence="3" id="KW-0862">Zinc</keyword>
<accession>A0A0L7KP35</accession>
<organism evidence="5 6">
    <name type="scientific">Operophtera brumata</name>
    <name type="common">Winter moth</name>
    <name type="synonym">Phalaena brumata</name>
    <dbReference type="NCBI Taxonomy" id="104452"/>
    <lineage>
        <taxon>Eukaryota</taxon>
        <taxon>Metazoa</taxon>
        <taxon>Ecdysozoa</taxon>
        <taxon>Arthropoda</taxon>
        <taxon>Hexapoda</taxon>
        <taxon>Insecta</taxon>
        <taxon>Pterygota</taxon>
        <taxon>Neoptera</taxon>
        <taxon>Endopterygota</taxon>
        <taxon>Lepidoptera</taxon>
        <taxon>Glossata</taxon>
        <taxon>Ditrysia</taxon>
        <taxon>Geometroidea</taxon>
        <taxon>Geometridae</taxon>
        <taxon>Larentiinae</taxon>
        <taxon>Operophtera</taxon>
    </lineage>
</organism>
<evidence type="ECO:0000259" key="4">
    <source>
        <dbReference type="Pfam" id="PF04500"/>
    </source>
</evidence>
<dbReference type="Gene3D" id="2.20.25.240">
    <property type="match status" value="2"/>
</dbReference>
<keyword evidence="2" id="KW-0863">Zinc-finger</keyword>
<proteinExistence type="predicted"/>
<evidence type="ECO:0000256" key="3">
    <source>
        <dbReference type="ARBA" id="ARBA00022833"/>
    </source>
</evidence>
<evidence type="ECO:0000313" key="5">
    <source>
        <dbReference type="EMBL" id="KOB65073.1"/>
    </source>
</evidence>
<evidence type="ECO:0000313" key="6">
    <source>
        <dbReference type="Proteomes" id="UP000037510"/>
    </source>
</evidence>
<name>A0A0L7KP35_OPEBR</name>
<sequence length="107" mass="12596">MSGYRFNKHRVMGCKIHWQCSAHWSRGCRAVLHTLEDMVTIIKYIVVTTSQKGRQLLLVSGYRFNRQGGRRSKMYWKCSTHMQRGCRAVIHTLEDMTIVKCMNVHNH</sequence>
<comment type="caution">
    <text evidence="5">The sequence shown here is derived from an EMBL/GenBank/DDBJ whole genome shotgun (WGS) entry which is preliminary data.</text>
</comment>
<dbReference type="GO" id="GO:0008270">
    <property type="term" value="F:zinc ion binding"/>
    <property type="evidence" value="ECO:0007669"/>
    <property type="project" value="UniProtKB-KW"/>
</dbReference>
<keyword evidence="6" id="KW-1185">Reference proteome</keyword>
<reference evidence="5 6" key="1">
    <citation type="journal article" date="2015" name="Genome Biol. Evol.">
        <title>The genome of winter moth (Operophtera brumata) provides a genomic perspective on sexual dimorphism and phenology.</title>
        <authorList>
            <person name="Derks M.F."/>
            <person name="Smit S."/>
            <person name="Salis L."/>
            <person name="Schijlen E."/>
            <person name="Bossers A."/>
            <person name="Mateman C."/>
            <person name="Pijl A.S."/>
            <person name="de Ridder D."/>
            <person name="Groenen M.A."/>
            <person name="Visser M.E."/>
            <person name="Megens H.J."/>
        </authorList>
    </citation>
    <scope>NUCLEOTIDE SEQUENCE [LARGE SCALE GENOMIC DNA]</scope>
    <source>
        <strain evidence="5">WM2013NL</strain>
        <tissue evidence="5">Head and thorax</tissue>
    </source>
</reference>
<dbReference type="Proteomes" id="UP000037510">
    <property type="component" value="Unassembled WGS sequence"/>
</dbReference>
<evidence type="ECO:0000256" key="1">
    <source>
        <dbReference type="ARBA" id="ARBA00022723"/>
    </source>
</evidence>
<dbReference type="InterPro" id="IPR007588">
    <property type="entry name" value="Znf_FLYWCH"/>
</dbReference>
<dbReference type="Pfam" id="PF04500">
    <property type="entry name" value="FLYWCH"/>
    <property type="match status" value="2"/>
</dbReference>
<feature type="domain" description="FLYWCH-type" evidence="4">
    <location>
        <begin position="48"/>
        <end position="107"/>
    </location>
</feature>
<protein>
    <submittedName>
        <fullName evidence="5">Modifier of mdg4</fullName>
    </submittedName>
</protein>
<feature type="domain" description="FLYWCH-type" evidence="4">
    <location>
        <begin position="2"/>
        <end position="38"/>
    </location>
</feature>
<keyword evidence="1" id="KW-0479">Metal-binding</keyword>